<sequence>MQTGHLLHRKGVGGPTSLLDSEVDVRRDPPRLGGRLERTLLGSKGCQKTRALFSEKGGPLRRRHKMKPISFIHARIHLLYFSVLPSLYGCHGRVAE</sequence>
<evidence type="ECO:0000256" key="1">
    <source>
        <dbReference type="SAM" id="MobiDB-lite"/>
    </source>
</evidence>
<dbReference type="Proteomes" id="UP000887116">
    <property type="component" value="Unassembled WGS sequence"/>
</dbReference>
<gene>
    <name evidence="2" type="ORF">TNCT_274741</name>
</gene>
<name>A0A8X6KVD3_TRICU</name>
<protein>
    <submittedName>
        <fullName evidence="2">Uncharacterized protein</fullName>
    </submittedName>
</protein>
<accession>A0A8X6KVD3</accession>
<dbReference type="AlphaFoldDB" id="A0A8X6KVD3"/>
<proteinExistence type="predicted"/>
<reference evidence="2" key="1">
    <citation type="submission" date="2020-07" db="EMBL/GenBank/DDBJ databases">
        <title>Multicomponent nature underlies the extraordinary mechanical properties of spider dragline silk.</title>
        <authorList>
            <person name="Kono N."/>
            <person name="Nakamura H."/>
            <person name="Mori M."/>
            <person name="Yoshida Y."/>
            <person name="Ohtoshi R."/>
            <person name="Malay A.D."/>
            <person name="Moran D.A.P."/>
            <person name="Tomita M."/>
            <person name="Numata K."/>
            <person name="Arakawa K."/>
        </authorList>
    </citation>
    <scope>NUCLEOTIDE SEQUENCE</scope>
</reference>
<dbReference type="EMBL" id="BMAO01033227">
    <property type="protein sequence ID" value="GFQ87965.1"/>
    <property type="molecule type" value="Genomic_DNA"/>
</dbReference>
<keyword evidence="3" id="KW-1185">Reference proteome</keyword>
<feature type="region of interest" description="Disordered" evidence="1">
    <location>
        <begin position="1"/>
        <end position="26"/>
    </location>
</feature>
<evidence type="ECO:0000313" key="3">
    <source>
        <dbReference type="Proteomes" id="UP000887116"/>
    </source>
</evidence>
<evidence type="ECO:0000313" key="2">
    <source>
        <dbReference type="EMBL" id="GFQ87965.1"/>
    </source>
</evidence>
<feature type="compositionally biased region" description="Basic residues" evidence="1">
    <location>
        <begin position="1"/>
        <end position="11"/>
    </location>
</feature>
<organism evidence="2 3">
    <name type="scientific">Trichonephila clavata</name>
    <name type="common">Joro spider</name>
    <name type="synonym">Nephila clavata</name>
    <dbReference type="NCBI Taxonomy" id="2740835"/>
    <lineage>
        <taxon>Eukaryota</taxon>
        <taxon>Metazoa</taxon>
        <taxon>Ecdysozoa</taxon>
        <taxon>Arthropoda</taxon>
        <taxon>Chelicerata</taxon>
        <taxon>Arachnida</taxon>
        <taxon>Araneae</taxon>
        <taxon>Araneomorphae</taxon>
        <taxon>Entelegynae</taxon>
        <taxon>Araneoidea</taxon>
        <taxon>Nephilidae</taxon>
        <taxon>Trichonephila</taxon>
    </lineage>
</organism>
<comment type="caution">
    <text evidence="2">The sequence shown here is derived from an EMBL/GenBank/DDBJ whole genome shotgun (WGS) entry which is preliminary data.</text>
</comment>